<evidence type="ECO:0000259" key="4">
    <source>
        <dbReference type="Pfam" id="PF08028"/>
    </source>
</evidence>
<protein>
    <submittedName>
        <fullName evidence="5">Acyl-CoA dehydrogenase</fullName>
    </submittedName>
</protein>
<dbReference type="Pfam" id="PF02771">
    <property type="entry name" value="Acyl-CoA_dh_N"/>
    <property type="match status" value="1"/>
</dbReference>
<dbReference type="PANTHER" id="PTHR43884:SF12">
    <property type="entry name" value="ISOVALERYL-COA DEHYDROGENASE, MITOCHONDRIAL-RELATED"/>
    <property type="match status" value="1"/>
</dbReference>
<evidence type="ECO:0000259" key="3">
    <source>
        <dbReference type="Pfam" id="PF02771"/>
    </source>
</evidence>
<dbReference type="GO" id="GO:0008470">
    <property type="term" value="F:3-methylbutanoyl-CoA dehydrogenase activity"/>
    <property type="evidence" value="ECO:0007669"/>
    <property type="project" value="TreeGrafter"/>
</dbReference>
<evidence type="ECO:0000313" key="6">
    <source>
        <dbReference type="Proteomes" id="UP000249616"/>
    </source>
</evidence>
<evidence type="ECO:0000313" key="5">
    <source>
        <dbReference type="EMBL" id="AWW37084.1"/>
    </source>
</evidence>
<dbReference type="InterPro" id="IPR046373">
    <property type="entry name" value="Acyl-CoA_Oxase/DH_mid-dom_sf"/>
</dbReference>
<feature type="domain" description="Acyl-CoA dehydrogenase/oxidase N-terminal" evidence="3">
    <location>
        <begin position="29"/>
        <end position="104"/>
    </location>
</feature>
<evidence type="ECO:0000256" key="1">
    <source>
        <dbReference type="ARBA" id="ARBA00023002"/>
    </source>
</evidence>
<dbReference type="KEGG" id="scad:DN051_10945"/>
<dbReference type="InterPro" id="IPR013107">
    <property type="entry name" value="Acyl-CoA_DH_C"/>
</dbReference>
<dbReference type="Proteomes" id="UP000249616">
    <property type="component" value="Chromosome"/>
</dbReference>
<dbReference type="InterPro" id="IPR009100">
    <property type="entry name" value="AcylCoA_DH/oxidase_NM_dom_sf"/>
</dbReference>
<dbReference type="SUPFAM" id="SSF47203">
    <property type="entry name" value="Acyl-CoA dehydrogenase C-terminal domain-like"/>
    <property type="match status" value="1"/>
</dbReference>
<dbReference type="RefSeq" id="WP_112438606.1">
    <property type="nucleotide sequence ID" value="NZ_CP030073.1"/>
</dbReference>
<accession>A0A2Z4IWE1</accession>
<dbReference type="PIRSF" id="PIRSF016578">
    <property type="entry name" value="HsaA"/>
    <property type="match status" value="1"/>
</dbReference>
<dbReference type="Gene3D" id="1.10.540.10">
    <property type="entry name" value="Acyl-CoA dehydrogenase/oxidase, N-terminal domain"/>
    <property type="match status" value="1"/>
</dbReference>
<gene>
    <name evidence="5" type="ORF">DN051_10945</name>
</gene>
<dbReference type="InterPro" id="IPR037069">
    <property type="entry name" value="AcylCoA_DH/ox_N_sf"/>
</dbReference>
<dbReference type="InterPro" id="IPR013786">
    <property type="entry name" value="AcylCoA_DH/ox_N"/>
</dbReference>
<evidence type="ECO:0000256" key="2">
    <source>
        <dbReference type="SAM" id="MobiDB-lite"/>
    </source>
</evidence>
<keyword evidence="1" id="KW-0560">Oxidoreductase</keyword>
<dbReference type="Gene3D" id="2.40.110.10">
    <property type="entry name" value="Butyryl-CoA Dehydrogenase, subunit A, domain 2"/>
    <property type="match status" value="1"/>
</dbReference>
<dbReference type="GO" id="GO:0050660">
    <property type="term" value="F:flavin adenine dinucleotide binding"/>
    <property type="evidence" value="ECO:0007669"/>
    <property type="project" value="InterPro"/>
</dbReference>
<dbReference type="SUPFAM" id="SSF56645">
    <property type="entry name" value="Acyl-CoA dehydrogenase NM domain-like"/>
    <property type="match status" value="1"/>
</dbReference>
<dbReference type="InterPro" id="IPR036250">
    <property type="entry name" value="AcylCo_DH-like_C"/>
</dbReference>
<feature type="domain" description="Acyl-CoA dehydrogenase C-terminal" evidence="4">
    <location>
        <begin position="254"/>
        <end position="387"/>
    </location>
</feature>
<dbReference type="Pfam" id="PF08028">
    <property type="entry name" value="Acyl-CoA_dh_2"/>
    <property type="match status" value="1"/>
</dbReference>
<feature type="compositionally biased region" description="Low complexity" evidence="2">
    <location>
        <begin position="1"/>
        <end position="14"/>
    </location>
</feature>
<organism evidence="5 6">
    <name type="scientific">Streptomyces cadmiisoli</name>
    <dbReference type="NCBI Taxonomy" id="2184053"/>
    <lineage>
        <taxon>Bacteria</taxon>
        <taxon>Bacillati</taxon>
        <taxon>Actinomycetota</taxon>
        <taxon>Actinomycetes</taxon>
        <taxon>Kitasatosporales</taxon>
        <taxon>Streptomycetaceae</taxon>
        <taxon>Streptomyces</taxon>
        <taxon>Streptomyces aurantiacus group</taxon>
    </lineage>
</organism>
<proteinExistence type="predicted"/>
<sequence length="412" mass="43005">MGLAPAPSGPASAPETERTGPSHAHWLHVAREAADDLATDAAVRDQAGKAPFDEVSRLREAGLLTLLVPAGLGGGGGDWTTAYAVIREIAAADGAIGQLLGCHYFLSWSAGFLAERPALADRIALRSATEQWCWGGGLARREAPPRLTRTADGQVLDGRQSYPTGVLVADRLAVRAVRSDTGEPVAVVVDPAGLGVVVDGDADTFGQRLAAGGSAEFDAVPVADDDVLGSLSADEDVLTPPAALASPVGRLVSVQLRLGMAEGVLAEAREYSRSARVPWHEAGPAGTPRDLHALTAYGELTVLTRAASALTDQALHAVHTGLARGEELSYEEYAEISVLAAMADAAASRAAQESTARALEIVGARSASARLGFDRFWRNARTQTLYEPVADRLRDVGDYFLNGAHPAFALPV</sequence>
<dbReference type="GO" id="GO:0006552">
    <property type="term" value="P:L-leucine catabolic process"/>
    <property type="evidence" value="ECO:0007669"/>
    <property type="project" value="TreeGrafter"/>
</dbReference>
<reference evidence="5 6" key="1">
    <citation type="journal article" date="2019" name="Int. J. Syst. Evol. Microbiol.">
        <title>Streptomyces cadmiisoli sp. nov., a novel actinomycete isolated from cadmium-contaminated soil.</title>
        <authorList>
            <person name="Li K."/>
            <person name="Tang X."/>
            <person name="Zhao J."/>
            <person name="Guo Y."/>
            <person name="Tang Y."/>
            <person name="Gao J."/>
        </authorList>
    </citation>
    <scope>NUCLEOTIDE SEQUENCE [LARGE SCALE GENOMIC DNA]</scope>
    <source>
        <strain evidence="5 6">ZFG47</strain>
    </source>
</reference>
<name>A0A2Z4IWE1_9ACTN</name>
<dbReference type="AlphaFoldDB" id="A0A2Z4IWE1"/>
<dbReference type="Gene3D" id="1.20.140.10">
    <property type="entry name" value="Butyryl-CoA Dehydrogenase, subunit A, domain 3"/>
    <property type="match status" value="1"/>
</dbReference>
<feature type="region of interest" description="Disordered" evidence="2">
    <location>
        <begin position="1"/>
        <end position="21"/>
    </location>
</feature>
<dbReference type="PANTHER" id="PTHR43884">
    <property type="entry name" value="ACYL-COA DEHYDROGENASE"/>
    <property type="match status" value="1"/>
</dbReference>
<keyword evidence="6" id="KW-1185">Reference proteome</keyword>
<dbReference type="EMBL" id="CP030073">
    <property type="protein sequence ID" value="AWW37084.1"/>
    <property type="molecule type" value="Genomic_DNA"/>
</dbReference>